<protein>
    <recommendedName>
        <fullName evidence="3 16">Cytochrome c oxidase subunit 2</fullName>
    </recommendedName>
</protein>
<evidence type="ECO:0000259" key="18">
    <source>
        <dbReference type="PROSITE" id="PS50857"/>
    </source>
</evidence>
<dbReference type="InterPro" id="IPR045187">
    <property type="entry name" value="CcO_II"/>
</dbReference>
<feature type="domain" description="Cytochrome oxidase subunit II transmembrane region profile" evidence="19">
    <location>
        <begin position="26"/>
        <end position="117"/>
    </location>
</feature>
<dbReference type="InterPro" id="IPR036257">
    <property type="entry name" value="Cyt_c_oxidase_su2_TM_sf"/>
</dbReference>
<keyword evidence="13 16" id="KW-0186">Copper</keyword>
<keyword evidence="5 16" id="KW-0679">Respiratory chain</keyword>
<evidence type="ECO:0000256" key="6">
    <source>
        <dbReference type="ARBA" id="ARBA00022692"/>
    </source>
</evidence>
<evidence type="ECO:0000313" key="20">
    <source>
        <dbReference type="EMBL" id="WNO18773.1"/>
    </source>
</evidence>
<feature type="transmembrane region" description="Helical" evidence="17">
    <location>
        <begin position="52"/>
        <end position="73"/>
    </location>
</feature>
<keyword evidence="9" id="KW-0460">Magnesium</keyword>
<dbReference type="SUPFAM" id="SSF81464">
    <property type="entry name" value="Cytochrome c oxidase subunit II-like, transmembrane region"/>
    <property type="match status" value="1"/>
</dbReference>
<evidence type="ECO:0000256" key="1">
    <source>
        <dbReference type="ARBA" id="ARBA00004448"/>
    </source>
</evidence>
<dbReference type="InterPro" id="IPR002429">
    <property type="entry name" value="CcO_II-like_C"/>
</dbReference>
<keyword evidence="6 16" id="KW-0812">Transmembrane</keyword>
<keyword evidence="7 16" id="KW-0479">Metal-binding</keyword>
<dbReference type="PROSITE" id="PS50857">
    <property type="entry name" value="COX2_CUA"/>
    <property type="match status" value="1"/>
</dbReference>
<evidence type="ECO:0000259" key="19">
    <source>
        <dbReference type="PROSITE" id="PS50999"/>
    </source>
</evidence>
<dbReference type="EMBL" id="OR501924">
    <property type="protein sequence ID" value="WNO18773.1"/>
    <property type="molecule type" value="Genomic_DNA"/>
</dbReference>
<keyword evidence="8 16" id="KW-0999">Mitochondrion inner membrane</keyword>
<dbReference type="InterPro" id="IPR008972">
    <property type="entry name" value="Cupredoxin"/>
</dbReference>
<keyword evidence="11 16" id="KW-0249">Electron transport</keyword>
<comment type="catalytic activity">
    <reaction evidence="15">
        <text>4 Fe(II)-[cytochrome c] + O2 + 8 H(+)(in) = 4 Fe(III)-[cytochrome c] + 2 H2O + 4 H(+)(out)</text>
        <dbReference type="Rhea" id="RHEA:11436"/>
        <dbReference type="Rhea" id="RHEA-COMP:10350"/>
        <dbReference type="Rhea" id="RHEA-COMP:14399"/>
        <dbReference type="ChEBI" id="CHEBI:15377"/>
        <dbReference type="ChEBI" id="CHEBI:15378"/>
        <dbReference type="ChEBI" id="CHEBI:15379"/>
        <dbReference type="ChEBI" id="CHEBI:29033"/>
        <dbReference type="ChEBI" id="CHEBI:29034"/>
        <dbReference type="EC" id="7.1.1.9"/>
    </reaction>
    <physiologicalReaction direction="left-to-right" evidence="15">
        <dbReference type="Rhea" id="RHEA:11437"/>
    </physiologicalReaction>
</comment>
<gene>
    <name evidence="20" type="primary">cox2</name>
</gene>
<dbReference type="GO" id="GO:0004129">
    <property type="term" value="F:cytochrome-c oxidase activity"/>
    <property type="evidence" value="ECO:0007669"/>
    <property type="project" value="UniProtKB-EC"/>
</dbReference>
<sequence>MPNLDWKQILSIFFNSNSIDCTHKKKFLPSIIDFQDTLGSSLFEQLIYLHDYIMLFVVVILILVGWTMLACIFNKHYHKYFSHNTAIEIIWICIPGFILFLIGIPSLTLLYWVEEILITPLVIKVTGHQWYWDYEYSNVFSNSCEPVQFDSYMVPHEDLEKGDIRLLQVDSSLHLPEGVGTRFLVTSSDVIHCFTVPTLGIKADAMPGRINDLSVITWRCGLYYGQCSEICGADHPFMPIVVRVVDFEEFTNWLTELSEYESEA</sequence>
<evidence type="ECO:0000256" key="4">
    <source>
        <dbReference type="ARBA" id="ARBA00022448"/>
    </source>
</evidence>
<dbReference type="FunFam" id="2.60.40.420:FF:000001">
    <property type="entry name" value="Cytochrome c oxidase subunit 2"/>
    <property type="match status" value="1"/>
</dbReference>
<feature type="domain" description="Cytochrome oxidase subunit II copper A binding" evidence="18">
    <location>
        <begin position="118"/>
        <end position="256"/>
    </location>
</feature>
<evidence type="ECO:0000256" key="15">
    <source>
        <dbReference type="ARBA" id="ARBA00049512"/>
    </source>
</evidence>
<name>A0AA96HST6_9CNID</name>
<dbReference type="AlphaFoldDB" id="A0AA96HST6"/>
<evidence type="ECO:0000256" key="13">
    <source>
        <dbReference type="ARBA" id="ARBA00023008"/>
    </source>
</evidence>
<evidence type="ECO:0000256" key="8">
    <source>
        <dbReference type="ARBA" id="ARBA00022792"/>
    </source>
</evidence>
<proteinExistence type="inferred from homology"/>
<dbReference type="GO" id="GO:0042773">
    <property type="term" value="P:ATP synthesis coupled electron transport"/>
    <property type="evidence" value="ECO:0007669"/>
    <property type="project" value="TreeGrafter"/>
</dbReference>
<dbReference type="RefSeq" id="YP_010968434.1">
    <property type="nucleotide sequence ID" value="NC_083976.1"/>
</dbReference>
<evidence type="ECO:0000256" key="2">
    <source>
        <dbReference type="ARBA" id="ARBA00007866"/>
    </source>
</evidence>
<evidence type="ECO:0000256" key="12">
    <source>
        <dbReference type="ARBA" id="ARBA00022989"/>
    </source>
</evidence>
<evidence type="ECO:0000256" key="10">
    <source>
        <dbReference type="ARBA" id="ARBA00022967"/>
    </source>
</evidence>
<reference evidence="20" key="1">
    <citation type="submission" date="2023-08" db="EMBL/GenBank/DDBJ databases">
        <authorList>
            <person name="Mo J."/>
            <person name="Mou A."/>
        </authorList>
    </citation>
    <scope>NUCLEOTIDE SEQUENCE</scope>
</reference>
<evidence type="ECO:0000256" key="9">
    <source>
        <dbReference type="ARBA" id="ARBA00022842"/>
    </source>
</evidence>
<dbReference type="Pfam" id="PF00116">
    <property type="entry name" value="COX2"/>
    <property type="match status" value="1"/>
</dbReference>
<dbReference type="Pfam" id="PF02790">
    <property type="entry name" value="COX2_TM"/>
    <property type="match status" value="1"/>
</dbReference>
<dbReference type="GO" id="GO:0005507">
    <property type="term" value="F:copper ion binding"/>
    <property type="evidence" value="ECO:0007669"/>
    <property type="project" value="InterPro"/>
</dbReference>
<geneLocation type="mitochondrion" evidence="20"/>
<dbReference type="PANTHER" id="PTHR22888">
    <property type="entry name" value="CYTOCHROME C OXIDASE, SUBUNIT II"/>
    <property type="match status" value="1"/>
</dbReference>
<dbReference type="Gene3D" id="2.60.40.420">
    <property type="entry name" value="Cupredoxins - blue copper proteins"/>
    <property type="match status" value="1"/>
</dbReference>
<dbReference type="PRINTS" id="PR01166">
    <property type="entry name" value="CYCOXIDASEII"/>
</dbReference>
<dbReference type="InterPro" id="IPR011759">
    <property type="entry name" value="Cyt_c_oxidase_su2_TM_dom"/>
</dbReference>
<dbReference type="PROSITE" id="PS50999">
    <property type="entry name" value="COX2_TM"/>
    <property type="match status" value="1"/>
</dbReference>
<dbReference type="CDD" id="cd13912">
    <property type="entry name" value="CcO_II_C"/>
    <property type="match status" value="1"/>
</dbReference>
<evidence type="ECO:0000256" key="11">
    <source>
        <dbReference type="ARBA" id="ARBA00022982"/>
    </source>
</evidence>
<evidence type="ECO:0000256" key="14">
    <source>
        <dbReference type="ARBA" id="ARBA00023136"/>
    </source>
</evidence>
<evidence type="ECO:0000256" key="5">
    <source>
        <dbReference type="ARBA" id="ARBA00022660"/>
    </source>
</evidence>
<keyword evidence="16 20" id="KW-0496">Mitochondrion</keyword>
<dbReference type="InterPro" id="IPR001505">
    <property type="entry name" value="Copper_CuA"/>
</dbReference>
<comment type="similarity">
    <text evidence="2 16">Belongs to the cytochrome c oxidase subunit 2 family.</text>
</comment>
<evidence type="ECO:0000256" key="3">
    <source>
        <dbReference type="ARBA" id="ARBA00015946"/>
    </source>
</evidence>
<evidence type="ECO:0000256" key="16">
    <source>
        <dbReference type="RuleBase" id="RU000457"/>
    </source>
</evidence>
<dbReference type="SUPFAM" id="SSF49503">
    <property type="entry name" value="Cupredoxins"/>
    <property type="match status" value="1"/>
</dbReference>
<dbReference type="PANTHER" id="PTHR22888:SF9">
    <property type="entry name" value="CYTOCHROME C OXIDASE SUBUNIT 2"/>
    <property type="match status" value="1"/>
</dbReference>
<keyword evidence="12 17" id="KW-1133">Transmembrane helix</keyword>
<evidence type="ECO:0000256" key="7">
    <source>
        <dbReference type="ARBA" id="ARBA00022723"/>
    </source>
</evidence>
<dbReference type="Gene3D" id="1.10.287.90">
    <property type="match status" value="1"/>
</dbReference>
<accession>A0AA96HST6</accession>
<comment type="function">
    <text evidence="16">Component of the cytochrome c oxidase, the last enzyme in the mitochondrial electron transport chain which drives oxidative phosphorylation. The respiratory chain contains 3 multisubunit complexes succinate dehydrogenase (complex II, CII), ubiquinol-cytochrome c oxidoreductase (cytochrome b-c1 complex, complex III, CIII) and cytochrome c oxidase (complex IV, CIV), that cooperate to transfer electrons derived from NADH and succinate to molecular oxygen, creating an electrochemical gradient over the inner membrane that drives transmembrane transport and the ATP synthase. Cytochrome c oxidase is the component of the respiratory chain that catalyzes the reduction of oxygen to water. Electrons originating from reduced cytochrome c in the intermembrane space (IMS) are transferred via the dinuclear copper A center (CU(A)) of subunit 2 and heme A of subunit 1 to the active site in subunit 1, a binuclear center (BNC) formed by heme A3 and copper B (CU(B)). The BNC reduces molecular oxygen to 2 water molecules using 4 electrons from cytochrome c in the IMS and 4 protons from the mitochondrial matrix.</text>
</comment>
<comment type="subcellular location">
    <subcellularLocation>
        <location evidence="1 16">Mitochondrion inner membrane</location>
        <topology evidence="1 16">Multi-pass membrane protein</topology>
    </subcellularLocation>
</comment>
<dbReference type="GO" id="GO:0005743">
    <property type="term" value="C:mitochondrial inner membrane"/>
    <property type="evidence" value="ECO:0007669"/>
    <property type="project" value="UniProtKB-SubCell"/>
</dbReference>
<keyword evidence="4 16" id="KW-0813">Transport</keyword>
<evidence type="ECO:0000256" key="17">
    <source>
        <dbReference type="SAM" id="Phobius"/>
    </source>
</evidence>
<dbReference type="InterPro" id="IPR034210">
    <property type="entry name" value="CcO_II_C"/>
</dbReference>
<feature type="transmembrane region" description="Helical" evidence="17">
    <location>
        <begin position="85"/>
        <end position="113"/>
    </location>
</feature>
<comment type="cofactor">
    <cofactor evidence="16">
        <name>Cu cation</name>
        <dbReference type="ChEBI" id="CHEBI:23378"/>
    </cofactor>
    <text evidence="16">Binds a copper A center.</text>
</comment>
<dbReference type="GeneID" id="86102392"/>
<keyword evidence="14 16" id="KW-0472">Membrane</keyword>
<organism evidence="20">
    <name type="scientific">Monoserius pennarius</name>
    <dbReference type="NCBI Taxonomy" id="2203294"/>
    <lineage>
        <taxon>Eukaryota</taxon>
        <taxon>Metazoa</taxon>
        <taxon>Cnidaria</taxon>
        <taxon>Hydrozoa</taxon>
        <taxon>Hydroidolina</taxon>
        <taxon>Leptothecata</taxon>
        <taxon>Aglaopheniidae</taxon>
        <taxon>Monoserius</taxon>
    </lineage>
</organism>
<keyword evidence="10" id="KW-1278">Translocase</keyword>
<dbReference type="PROSITE" id="PS00078">
    <property type="entry name" value="COX2"/>
    <property type="match status" value="1"/>
</dbReference>